<dbReference type="InterPro" id="IPR005817">
    <property type="entry name" value="Wnt"/>
</dbReference>
<dbReference type="GO" id="GO:0005615">
    <property type="term" value="C:extracellular space"/>
    <property type="evidence" value="ECO:0007669"/>
    <property type="project" value="TreeGrafter"/>
</dbReference>
<dbReference type="PANTHER" id="PTHR12027:SF114">
    <property type="entry name" value="PROTEIN MOM-2"/>
    <property type="match status" value="1"/>
</dbReference>
<dbReference type="GO" id="GO:0005109">
    <property type="term" value="F:frizzled binding"/>
    <property type="evidence" value="ECO:0007669"/>
    <property type="project" value="TreeGrafter"/>
</dbReference>
<evidence type="ECO:0000256" key="4">
    <source>
        <dbReference type="ARBA" id="ARBA00022525"/>
    </source>
</evidence>
<dbReference type="Pfam" id="PF00110">
    <property type="entry name" value="wnt"/>
    <property type="match status" value="1"/>
</dbReference>
<dbReference type="PROSITE" id="PS00246">
    <property type="entry name" value="WNT1"/>
    <property type="match status" value="1"/>
</dbReference>
<dbReference type="InterPro" id="IPR018161">
    <property type="entry name" value="Wnt_CS"/>
</dbReference>
<evidence type="ECO:0000256" key="7">
    <source>
        <dbReference type="ARBA" id="ARBA00023157"/>
    </source>
</evidence>
<evidence type="ECO:0000256" key="5">
    <source>
        <dbReference type="ARBA" id="ARBA00022530"/>
    </source>
</evidence>
<dbReference type="PANTHER" id="PTHR12027">
    <property type="entry name" value="WNT RELATED"/>
    <property type="match status" value="1"/>
</dbReference>
<dbReference type="Proteomes" id="UP000494206">
    <property type="component" value="Unassembled WGS sequence"/>
</dbReference>
<evidence type="ECO:0000256" key="6">
    <source>
        <dbReference type="ARBA" id="ARBA00022687"/>
    </source>
</evidence>
<dbReference type="InterPro" id="IPR043158">
    <property type="entry name" value="Wnt_C"/>
</dbReference>
<evidence type="ECO:0000313" key="9">
    <source>
        <dbReference type="EMBL" id="CAB3398321.1"/>
    </source>
</evidence>
<keyword evidence="10" id="KW-1185">Reference proteome</keyword>
<evidence type="ECO:0000313" key="10">
    <source>
        <dbReference type="Proteomes" id="UP000494206"/>
    </source>
</evidence>
<comment type="caution">
    <text evidence="9">The sequence shown here is derived from an EMBL/GenBank/DDBJ whole genome shotgun (WGS) entry which is preliminary data.</text>
</comment>
<evidence type="ECO:0000256" key="1">
    <source>
        <dbReference type="ARBA" id="ARBA00004498"/>
    </source>
</evidence>
<evidence type="ECO:0000256" key="2">
    <source>
        <dbReference type="ARBA" id="ARBA00005683"/>
    </source>
</evidence>
<dbReference type="GO" id="GO:0045165">
    <property type="term" value="P:cell fate commitment"/>
    <property type="evidence" value="ECO:0007669"/>
    <property type="project" value="TreeGrafter"/>
</dbReference>
<accession>A0A8S1ECE1</accession>
<dbReference type="FunFam" id="3.30.2460.20:FF:000007">
    <property type="entry name" value="Protein Wnt"/>
    <property type="match status" value="1"/>
</dbReference>
<gene>
    <name evidence="9" type="ORF">CBOVIS_LOCUS1606</name>
</gene>
<dbReference type="AlphaFoldDB" id="A0A8S1ECE1"/>
<dbReference type="CDD" id="cd13113">
    <property type="entry name" value="Wnt"/>
    <property type="match status" value="1"/>
</dbReference>
<dbReference type="EMBL" id="CADEPM010000001">
    <property type="protein sequence ID" value="CAB3398321.1"/>
    <property type="molecule type" value="Genomic_DNA"/>
</dbReference>
<dbReference type="GO" id="GO:0005125">
    <property type="term" value="F:cytokine activity"/>
    <property type="evidence" value="ECO:0007669"/>
    <property type="project" value="TreeGrafter"/>
</dbReference>
<evidence type="ECO:0008006" key="11">
    <source>
        <dbReference type="Google" id="ProtNLM"/>
    </source>
</evidence>
<comment type="subcellular location">
    <subcellularLocation>
        <location evidence="1">Secreted</location>
        <location evidence="1">Extracellular space</location>
        <location evidence="1">Extracellular matrix</location>
    </subcellularLocation>
</comment>
<keyword evidence="7" id="KW-1015">Disulfide bond</keyword>
<keyword evidence="5" id="KW-0272">Extracellular matrix</keyword>
<keyword evidence="8" id="KW-0449">Lipoprotein</keyword>
<name>A0A8S1ECE1_9PELO</name>
<keyword evidence="3" id="KW-0217">Developmental protein</keyword>
<keyword evidence="4" id="KW-0964">Secreted</keyword>
<dbReference type="SMART" id="SM00097">
    <property type="entry name" value="WNT1"/>
    <property type="match status" value="1"/>
</dbReference>
<evidence type="ECO:0000256" key="3">
    <source>
        <dbReference type="ARBA" id="ARBA00022473"/>
    </source>
</evidence>
<reference evidence="9 10" key="1">
    <citation type="submission" date="2020-04" db="EMBL/GenBank/DDBJ databases">
        <authorList>
            <person name="Laetsch R D."/>
            <person name="Stevens L."/>
            <person name="Kumar S."/>
            <person name="Blaxter L. M."/>
        </authorList>
    </citation>
    <scope>NUCLEOTIDE SEQUENCE [LARGE SCALE GENOMIC DNA]</scope>
</reference>
<dbReference type="GO" id="GO:0030182">
    <property type="term" value="P:neuron differentiation"/>
    <property type="evidence" value="ECO:0007669"/>
    <property type="project" value="TreeGrafter"/>
</dbReference>
<evidence type="ECO:0000256" key="8">
    <source>
        <dbReference type="ARBA" id="ARBA00023288"/>
    </source>
</evidence>
<organism evidence="9 10">
    <name type="scientific">Caenorhabditis bovis</name>
    <dbReference type="NCBI Taxonomy" id="2654633"/>
    <lineage>
        <taxon>Eukaryota</taxon>
        <taxon>Metazoa</taxon>
        <taxon>Ecdysozoa</taxon>
        <taxon>Nematoda</taxon>
        <taxon>Chromadorea</taxon>
        <taxon>Rhabditida</taxon>
        <taxon>Rhabditina</taxon>
        <taxon>Rhabditomorpha</taxon>
        <taxon>Rhabditoidea</taxon>
        <taxon>Rhabditidae</taxon>
        <taxon>Peloderinae</taxon>
        <taxon>Caenorhabditis</taxon>
    </lineage>
</organism>
<keyword evidence="6" id="KW-0879">Wnt signaling pathway</keyword>
<dbReference type="Gene3D" id="3.30.2460.20">
    <property type="match status" value="1"/>
</dbReference>
<dbReference type="OrthoDB" id="5945655at2759"/>
<dbReference type="GO" id="GO:0060070">
    <property type="term" value="P:canonical Wnt signaling pathway"/>
    <property type="evidence" value="ECO:0007669"/>
    <property type="project" value="TreeGrafter"/>
</dbReference>
<comment type="similarity">
    <text evidence="2">Belongs to the Wnt family.</text>
</comment>
<dbReference type="PRINTS" id="PR01349">
    <property type="entry name" value="WNTPROTEIN"/>
</dbReference>
<sequence length="311" mass="34951">MHSTTCATVPGLTVQQRKICMSHPQAIRYLVKGLRTALTECQNAFKKEVWNCTLNVAGVGTAPLKIASRESAYVYAISAAGVSHALARACAKGLIEECTCGDVPIAGVARSQDFVWAGCSDNVKFANTFGRRFVDIYDKQHASEPRSQMNLHNNRVGRRMLASTMRRECKCHGVSGSCVTKTCWKVVEKFDDFAMKLYQKYQLAKHVTTSGNDQKLFVRSASNGRSERYLKTVDSAKNMRAELIYLDSSPNYCAIDVRDRECGDNCGKICCGRGWRSRREIVEEPCHCQFIWCCEVKCKTCKRLVERNFCM</sequence>
<proteinExistence type="inferred from homology"/>
<protein>
    <recommendedName>
        <fullName evidence="11">Protein Wnt</fullName>
    </recommendedName>
</protein>